<dbReference type="AlphaFoldDB" id="M6VLB0"/>
<name>M6VLB0_9LEPT</name>
<keyword evidence="1" id="KW-0472">Membrane</keyword>
<organism evidence="2 3">
    <name type="scientific">Leptospira santarosai str. CBC1416</name>
    <dbReference type="NCBI Taxonomy" id="1193059"/>
    <lineage>
        <taxon>Bacteria</taxon>
        <taxon>Pseudomonadati</taxon>
        <taxon>Spirochaetota</taxon>
        <taxon>Spirochaetia</taxon>
        <taxon>Leptospirales</taxon>
        <taxon>Leptospiraceae</taxon>
        <taxon>Leptospira</taxon>
    </lineage>
</organism>
<keyword evidence="1" id="KW-1133">Transmembrane helix</keyword>
<proteinExistence type="predicted"/>
<dbReference type="EMBL" id="AKWE02000112">
    <property type="protein sequence ID" value="EMO57585.1"/>
    <property type="molecule type" value="Genomic_DNA"/>
</dbReference>
<evidence type="ECO:0000313" key="2">
    <source>
        <dbReference type="EMBL" id="EMO57585.1"/>
    </source>
</evidence>
<feature type="transmembrane region" description="Helical" evidence="1">
    <location>
        <begin position="43"/>
        <end position="64"/>
    </location>
</feature>
<evidence type="ECO:0000256" key="1">
    <source>
        <dbReference type="SAM" id="Phobius"/>
    </source>
</evidence>
<sequence length="105" mass="12735">MFPIFYFFKNSEVGVLQGFSHVKPLFHKNQDYKLRINFSYFPIFHFCSFKLFFATFQNFFVLNIKTGLFQENRQEFTDLNGISQRNWGLKWKVLIGLRNSRNNFK</sequence>
<reference evidence="2 3" key="1">
    <citation type="submission" date="2013-01" db="EMBL/GenBank/DDBJ databases">
        <authorList>
            <person name="Harkins D.M."/>
            <person name="Durkin A.S."/>
            <person name="Brinkac L.M."/>
            <person name="Haft D.H."/>
            <person name="Selengut J.D."/>
            <person name="Sanka R."/>
            <person name="DePew J."/>
            <person name="Purushe J."/>
            <person name="Matthias M.A."/>
            <person name="Vinetz J.M."/>
            <person name="Sutton G.G."/>
            <person name="Nierman W.C."/>
            <person name="Fouts D.E."/>
        </authorList>
    </citation>
    <scope>NUCLEOTIDE SEQUENCE [LARGE SCALE GENOMIC DNA]</scope>
    <source>
        <strain evidence="2 3">CBC1416</strain>
    </source>
</reference>
<evidence type="ECO:0000313" key="3">
    <source>
        <dbReference type="Proteomes" id="UP000012149"/>
    </source>
</evidence>
<gene>
    <name evidence="2" type="ORF">LEP1GSC161_2273</name>
</gene>
<protein>
    <submittedName>
        <fullName evidence="2">Uncharacterized protein</fullName>
    </submittedName>
</protein>
<keyword evidence="1" id="KW-0812">Transmembrane</keyword>
<comment type="caution">
    <text evidence="2">The sequence shown here is derived from an EMBL/GenBank/DDBJ whole genome shotgun (WGS) entry which is preliminary data.</text>
</comment>
<dbReference type="Proteomes" id="UP000012149">
    <property type="component" value="Unassembled WGS sequence"/>
</dbReference>
<accession>M6VLB0</accession>